<protein>
    <recommendedName>
        <fullName evidence="3">Transcription factor domain-containing protein</fullName>
    </recommendedName>
</protein>
<dbReference type="PANTHER" id="PTHR47256">
    <property type="entry name" value="ZN(II)2CYS6 TRANSCRIPTION FACTOR (EUROFUNG)-RELATED"/>
    <property type="match status" value="1"/>
</dbReference>
<evidence type="ECO:0008006" key="3">
    <source>
        <dbReference type="Google" id="ProtNLM"/>
    </source>
</evidence>
<dbReference type="EMBL" id="JASWJB010000397">
    <property type="protein sequence ID" value="KAK2590781.1"/>
    <property type="molecule type" value="Genomic_DNA"/>
</dbReference>
<dbReference type="AlphaFoldDB" id="A0AAJ0CHI2"/>
<dbReference type="Proteomes" id="UP001251528">
    <property type="component" value="Unassembled WGS sequence"/>
</dbReference>
<name>A0AAJ0CHI2_9HYPO</name>
<reference evidence="1" key="1">
    <citation type="submission" date="2023-06" db="EMBL/GenBank/DDBJ databases">
        <title>Conoideocrella luteorostrata (Hypocreales: Clavicipitaceae), a potential biocontrol fungus for elongate hemlock scale in United States Christmas tree production areas.</title>
        <authorList>
            <person name="Barrett H."/>
            <person name="Lovett B."/>
            <person name="Macias A.M."/>
            <person name="Stajich J.E."/>
            <person name="Kasson M.T."/>
        </authorList>
    </citation>
    <scope>NUCLEOTIDE SEQUENCE</scope>
    <source>
        <strain evidence="1">ARSEF 14590</strain>
    </source>
</reference>
<evidence type="ECO:0000313" key="2">
    <source>
        <dbReference type="Proteomes" id="UP001251528"/>
    </source>
</evidence>
<accession>A0AAJ0CHI2</accession>
<evidence type="ECO:0000313" key="1">
    <source>
        <dbReference type="EMBL" id="KAK2590781.1"/>
    </source>
</evidence>
<gene>
    <name evidence="1" type="ORF">QQS21_011535</name>
</gene>
<proteinExistence type="predicted"/>
<dbReference type="CDD" id="cd12148">
    <property type="entry name" value="fungal_TF_MHR"/>
    <property type="match status" value="1"/>
</dbReference>
<dbReference type="InterPro" id="IPR053187">
    <property type="entry name" value="Notoamide_regulator"/>
</dbReference>
<dbReference type="PANTHER" id="PTHR47256:SF1">
    <property type="entry name" value="ZN(II)2CYS6 TRANSCRIPTION FACTOR (EUROFUNG)"/>
    <property type="match status" value="1"/>
</dbReference>
<organism evidence="1 2">
    <name type="scientific">Conoideocrella luteorostrata</name>
    <dbReference type="NCBI Taxonomy" id="1105319"/>
    <lineage>
        <taxon>Eukaryota</taxon>
        <taxon>Fungi</taxon>
        <taxon>Dikarya</taxon>
        <taxon>Ascomycota</taxon>
        <taxon>Pezizomycotina</taxon>
        <taxon>Sordariomycetes</taxon>
        <taxon>Hypocreomycetidae</taxon>
        <taxon>Hypocreales</taxon>
        <taxon>Clavicipitaceae</taxon>
        <taxon>Conoideocrella</taxon>
    </lineage>
</organism>
<comment type="caution">
    <text evidence="1">The sequence shown here is derived from an EMBL/GenBank/DDBJ whole genome shotgun (WGS) entry which is preliminary data.</text>
</comment>
<keyword evidence="2" id="KW-1185">Reference proteome</keyword>
<sequence length="612" mass="69676">MHALRKRLGEYDQEIKYFFSNFATLSDKEALDVIYRLRSMPDHSNTLELLKNLKDYLPAQYSPDGDATSNPQLNFELKLAALHPMSYPKTLPSLSDLRRGKVGLEHQDPADPGCTSSTLGVLNNSDYEPSCDSRLFALRIGFWTTVPIADNVAAGLLSSYLQGDHLSISFFDVDIFLDNLVDQKSKYCSAFLVNSLLYLASQAHAVSHPNTQAMVGAFFNEANRLWKADQATDTLLTLAGSQCLSLGCLFQGKDKLSQEIMSAGRDMAERLHLIETSADCPACLSLHKLPPEQFRFISFVAWGTYNWFTLFTVNYRVKPIRLPPTLPIPRVVKVQDNIWSTPSAPSYPGRIFTELCQYFTICQEIAIVYYNSGPNISESVPLVFAEEKHKKLLTWFDSLPEELRRGDHKQNHVVLLHAWFHSTILDLLRPFIPEGRSQTEISTSRDHVQAFFFASFKQLKHLSLAYCSSQNPSQYSPLIWSTTMQTLTIMLREPEDPDLRWALTSFRQCWIDLYRGYPLYKEIAQASMSMCLRRGLVTSAKAQEFMEDPRWEERQFDAADGGKVPETSFLVDYDRALHDPEGAQVARLAEEFSDLRMLQEFTSNNDFEADYS</sequence>